<dbReference type="NCBIfam" id="NF006873">
    <property type="entry name" value="PRK09369.1"/>
    <property type="match status" value="1"/>
</dbReference>
<sequence length="417" mass="45562">MSKFIIQGGQPLSGTIEIKGAKNAALPLIASSILSREKCVFGLVPRISDVLSLLEIMKSLGARVSWQGEDTLSITCDAIDNRELDYDLVRRLRASILLVGPLLARFGEVKIPYPGGCLLGRRPLDAHFRAFEALGARVEERDDHFVVKGHDFSSSRVFLTEASVTATENILMLASSFEGEVVIKNAACEPHVGNLAKSLVIMGAHIEGIGTNTLRVCGTRTPGATRIAVVPDQLEIGSFAAAALATRGEIDLHPVERDLIDPLLLKFDDMGASYTLKGDVLSIYRNDRLSAFHLTTNIWPGFPTDLQAPFAVLATQCQGSSMVHDWMYDGRLFYIDKLITMGANITMCDPHRIIVSGPTQLRGKDIESPDIRAGMAMVIAALCAEGKSVIDRVELVDRGYYQIEERLRSLGARIERV</sequence>
<feature type="binding site" evidence="12">
    <location>
        <position position="327"/>
    </location>
    <ligand>
        <name>UDP-N-acetyl-alpha-D-glucosamine</name>
        <dbReference type="ChEBI" id="CHEBI:57705"/>
    </ligand>
</feature>
<dbReference type="InterPro" id="IPR005750">
    <property type="entry name" value="UDP_GlcNAc_COvinyl_MurA"/>
</dbReference>
<feature type="binding site" evidence="12">
    <location>
        <position position="93"/>
    </location>
    <ligand>
        <name>UDP-N-acetyl-alpha-D-glucosamine</name>
        <dbReference type="ChEBI" id="CHEBI:57705"/>
    </ligand>
</feature>
<dbReference type="Proteomes" id="UP000183245">
    <property type="component" value="Unassembled WGS sequence"/>
</dbReference>
<dbReference type="GO" id="GO:0051301">
    <property type="term" value="P:cell division"/>
    <property type="evidence" value="ECO:0007669"/>
    <property type="project" value="UniProtKB-KW"/>
</dbReference>
<feature type="domain" description="Enolpyruvate transferase" evidence="13">
    <location>
        <begin position="6"/>
        <end position="407"/>
    </location>
</feature>
<dbReference type="EMBL" id="MNZT01000059">
    <property type="protein sequence ID" value="OIP97310.1"/>
    <property type="molecule type" value="Genomic_DNA"/>
</dbReference>
<evidence type="ECO:0000256" key="4">
    <source>
        <dbReference type="ARBA" id="ARBA00022618"/>
    </source>
</evidence>
<evidence type="ECO:0000256" key="1">
    <source>
        <dbReference type="ARBA" id="ARBA00004496"/>
    </source>
</evidence>
<dbReference type="NCBIfam" id="TIGR01072">
    <property type="entry name" value="murA"/>
    <property type="match status" value="1"/>
</dbReference>
<comment type="caution">
    <text evidence="12">Lacks conserved residue(s) required for the propagation of feature annotation.</text>
</comment>
<dbReference type="AlphaFoldDB" id="A0A1J5IYF3"/>
<keyword evidence="4 12" id="KW-0132">Cell division</keyword>
<dbReference type="GO" id="GO:0008360">
    <property type="term" value="P:regulation of cell shape"/>
    <property type="evidence" value="ECO:0007669"/>
    <property type="project" value="UniProtKB-KW"/>
</dbReference>
<dbReference type="PANTHER" id="PTHR43783:SF1">
    <property type="entry name" value="UDP-N-ACETYLGLUCOSAMINE 1-CARBOXYVINYLTRANSFERASE"/>
    <property type="match status" value="1"/>
</dbReference>
<dbReference type="STRING" id="1817892.AUK40_03435"/>
<dbReference type="GO" id="GO:0008760">
    <property type="term" value="F:UDP-N-acetylglucosamine 1-carboxyvinyltransferase activity"/>
    <property type="evidence" value="ECO:0007669"/>
    <property type="project" value="UniProtKB-UniRule"/>
</dbReference>
<protein>
    <recommendedName>
        <fullName evidence="12">UDP-N-acetylglucosamine 1-carboxyvinyltransferase</fullName>
        <ecNumber evidence="12">2.5.1.7</ecNumber>
    </recommendedName>
    <alternativeName>
        <fullName evidence="12">Enoylpyruvate transferase</fullName>
    </alternativeName>
    <alternativeName>
        <fullName evidence="12">UDP-N-acetylglucosamine enolpyruvyl transferase</fullName>
        <shortName evidence="12">EPT</shortName>
    </alternativeName>
</protein>
<comment type="subcellular location">
    <subcellularLocation>
        <location evidence="1 12">Cytoplasm</location>
    </subcellularLocation>
</comment>
<dbReference type="InterPro" id="IPR036968">
    <property type="entry name" value="Enolpyruvate_Tfrase_sf"/>
</dbReference>
<proteinExistence type="inferred from homology"/>
<dbReference type="HAMAP" id="MF_00111">
    <property type="entry name" value="MurA"/>
    <property type="match status" value="1"/>
</dbReference>
<dbReference type="InterPro" id="IPR013792">
    <property type="entry name" value="RNA3'P_cycl/enolpyr_Trfase_a/b"/>
</dbReference>
<dbReference type="Gene3D" id="3.65.10.10">
    <property type="entry name" value="Enolpyruvate transferase domain"/>
    <property type="match status" value="2"/>
</dbReference>
<evidence type="ECO:0000256" key="2">
    <source>
        <dbReference type="ARBA" id="ARBA00004752"/>
    </source>
</evidence>
<evidence type="ECO:0000256" key="5">
    <source>
        <dbReference type="ARBA" id="ARBA00022679"/>
    </source>
</evidence>
<evidence type="ECO:0000313" key="14">
    <source>
        <dbReference type="EMBL" id="OIP97310.1"/>
    </source>
</evidence>
<keyword evidence="7 12" id="KW-0573">Peptidoglycan synthesis</keyword>
<dbReference type="Pfam" id="PF00275">
    <property type="entry name" value="EPSP_synthase"/>
    <property type="match status" value="1"/>
</dbReference>
<dbReference type="GO" id="GO:0009252">
    <property type="term" value="P:peptidoglycan biosynthetic process"/>
    <property type="evidence" value="ECO:0007669"/>
    <property type="project" value="UniProtKB-UniRule"/>
</dbReference>
<dbReference type="SUPFAM" id="SSF55205">
    <property type="entry name" value="EPT/RTPC-like"/>
    <property type="match status" value="1"/>
</dbReference>
<evidence type="ECO:0000256" key="10">
    <source>
        <dbReference type="ARBA" id="ARBA00038367"/>
    </source>
</evidence>
<keyword evidence="6 12" id="KW-0133">Cell shape</keyword>
<accession>A0A1J5IYF3</accession>
<dbReference type="UniPathway" id="UPA00219"/>
<keyword evidence="5 12" id="KW-0808">Transferase</keyword>
<dbReference type="InterPro" id="IPR001986">
    <property type="entry name" value="Enolpyruvate_Tfrase_dom"/>
</dbReference>
<keyword evidence="8 12" id="KW-0131">Cell cycle</keyword>
<evidence type="ECO:0000256" key="11">
    <source>
        <dbReference type="ARBA" id="ARBA00047527"/>
    </source>
</evidence>
<dbReference type="GO" id="GO:0071555">
    <property type="term" value="P:cell wall organization"/>
    <property type="evidence" value="ECO:0007669"/>
    <property type="project" value="UniProtKB-KW"/>
</dbReference>
<gene>
    <name evidence="12" type="primary">murA</name>
    <name evidence="14" type="ORF">AUK40_03435</name>
</gene>
<comment type="similarity">
    <text evidence="10 12">Belongs to the EPSP synthase family. MurA subfamily.</text>
</comment>
<feature type="modified residue" description="2-(S-cysteinyl)pyruvic acid O-phosphothioketal" evidence="12">
    <location>
        <position position="117"/>
    </location>
</feature>
<evidence type="ECO:0000256" key="7">
    <source>
        <dbReference type="ARBA" id="ARBA00022984"/>
    </source>
</evidence>
<keyword evidence="3 12" id="KW-0963">Cytoplasm</keyword>
<organism evidence="14 15">
    <name type="scientific">Candidatus Wirthbacteria bacterium CG2_30_54_11</name>
    <dbReference type="NCBI Taxonomy" id="1817892"/>
    <lineage>
        <taxon>Bacteria</taxon>
        <taxon>Candidatus Wirthbacteria</taxon>
    </lineage>
</organism>
<evidence type="ECO:0000256" key="3">
    <source>
        <dbReference type="ARBA" id="ARBA00022490"/>
    </source>
</evidence>
<evidence type="ECO:0000256" key="6">
    <source>
        <dbReference type="ARBA" id="ARBA00022960"/>
    </source>
</evidence>
<comment type="pathway">
    <text evidence="2 12">Cell wall biogenesis; peptidoglycan biosynthesis.</text>
</comment>
<name>A0A1J5IYF3_9BACT</name>
<keyword evidence="9 12" id="KW-0961">Cell wall biogenesis/degradation</keyword>
<comment type="function">
    <text evidence="12">Cell wall formation. Adds enolpyruvyl to UDP-N-acetylglucosamine.</text>
</comment>
<evidence type="ECO:0000256" key="9">
    <source>
        <dbReference type="ARBA" id="ARBA00023316"/>
    </source>
</evidence>
<evidence type="ECO:0000256" key="12">
    <source>
        <dbReference type="HAMAP-Rule" id="MF_00111"/>
    </source>
</evidence>
<dbReference type="InterPro" id="IPR050068">
    <property type="entry name" value="MurA_subfamily"/>
</dbReference>
<feature type="active site" description="Proton donor" evidence="12">
    <location>
        <position position="117"/>
    </location>
</feature>
<feature type="binding site" evidence="12">
    <location>
        <position position="305"/>
    </location>
    <ligand>
        <name>UDP-N-acetyl-alpha-D-glucosamine</name>
        <dbReference type="ChEBI" id="CHEBI:57705"/>
    </ligand>
</feature>
<keyword evidence="12" id="KW-0670">Pyruvate</keyword>
<dbReference type="PANTHER" id="PTHR43783">
    <property type="entry name" value="UDP-N-ACETYLGLUCOSAMINE 1-CARBOXYVINYLTRANSFERASE"/>
    <property type="match status" value="1"/>
</dbReference>
<dbReference type="CDD" id="cd01555">
    <property type="entry name" value="UdpNAET"/>
    <property type="match status" value="1"/>
</dbReference>
<reference evidence="14 15" key="1">
    <citation type="journal article" date="2016" name="Environ. Microbiol.">
        <title>Genomic resolution of a cold subsurface aquifer community provides metabolic insights for novel microbes adapted to high CO concentrations.</title>
        <authorList>
            <person name="Probst A.J."/>
            <person name="Castelle C.J."/>
            <person name="Singh A."/>
            <person name="Brown C.T."/>
            <person name="Anantharaman K."/>
            <person name="Sharon I."/>
            <person name="Hug L.A."/>
            <person name="Burstein D."/>
            <person name="Emerson J.B."/>
            <person name="Thomas B.C."/>
            <person name="Banfield J.F."/>
        </authorList>
    </citation>
    <scope>NUCLEOTIDE SEQUENCE [LARGE SCALE GENOMIC DNA]</scope>
    <source>
        <strain evidence="14">CG2_30_54_11</strain>
    </source>
</reference>
<evidence type="ECO:0000313" key="15">
    <source>
        <dbReference type="Proteomes" id="UP000183245"/>
    </source>
</evidence>
<evidence type="ECO:0000259" key="13">
    <source>
        <dbReference type="Pfam" id="PF00275"/>
    </source>
</evidence>
<dbReference type="GO" id="GO:0019277">
    <property type="term" value="P:UDP-N-acetylgalactosamine biosynthetic process"/>
    <property type="evidence" value="ECO:0007669"/>
    <property type="project" value="InterPro"/>
</dbReference>
<feature type="binding site" evidence="12">
    <location>
        <begin position="22"/>
        <end position="23"/>
    </location>
    <ligand>
        <name>phosphoenolpyruvate</name>
        <dbReference type="ChEBI" id="CHEBI:58702"/>
    </ligand>
</feature>
<dbReference type="GO" id="GO:0005737">
    <property type="term" value="C:cytoplasm"/>
    <property type="evidence" value="ECO:0007669"/>
    <property type="project" value="UniProtKB-SubCell"/>
</dbReference>
<comment type="caution">
    <text evidence="14">The sequence shown here is derived from an EMBL/GenBank/DDBJ whole genome shotgun (WGS) entry which is preliminary data.</text>
</comment>
<comment type="catalytic activity">
    <reaction evidence="11 12">
        <text>phosphoenolpyruvate + UDP-N-acetyl-alpha-D-glucosamine = UDP-N-acetyl-3-O-(1-carboxyvinyl)-alpha-D-glucosamine + phosphate</text>
        <dbReference type="Rhea" id="RHEA:18681"/>
        <dbReference type="ChEBI" id="CHEBI:43474"/>
        <dbReference type="ChEBI" id="CHEBI:57705"/>
        <dbReference type="ChEBI" id="CHEBI:58702"/>
        <dbReference type="ChEBI" id="CHEBI:68483"/>
        <dbReference type="EC" id="2.5.1.7"/>
    </reaction>
</comment>
<evidence type="ECO:0000256" key="8">
    <source>
        <dbReference type="ARBA" id="ARBA00023306"/>
    </source>
</evidence>
<dbReference type="EC" id="2.5.1.7" evidence="12"/>